<dbReference type="AlphaFoldDB" id="A0AAD2H659"/>
<evidence type="ECO:0000256" key="6">
    <source>
        <dbReference type="ARBA" id="ARBA00022801"/>
    </source>
</evidence>
<keyword evidence="19" id="KW-1185">Reference proteome</keyword>
<dbReference type="InterPro" id="IPR013103">
    <property type="entry name" value="RVT_2"/>
</dbReference>
<sequence length="632" mass="71820">MVTGMELTSDTGMQQCIACIQGKQHVEPFPKQAQWTFKEVGEMTYTDVWGPSRTPGVHGERFMITFTDAASRYRKVAMLRRKSEVEEEVMSYVEFVLTQTGKQCKAFRFDNRGEYVVGTLWRRLHQKGIRIEETAPYSSQQNGVAERLNRTILEKGRAMIAAHDAPHFLWPEALGYAVYMLNQSPTTALQTNQTPHEAFWGEKPDVSMLQEFGRRCWVLVQGVNEGKLAPKSKAHRFVGISEESRAWRYQVVGTRKVLKSRNVIFETGEGEYIPGRQPPDSPVWLKGEERRREADEGGETGPTSVKAEAGSEHEPIKEGENKEQDAPERAPLVPTLTPPGSPLTTPPDSPQLHQYEPSRAKNDISSRIDERNILPGPRTRHQAAREGADETFRELQNPANQSPNQPDAWRHRVPREDVVNVAVVDPTTPRQAKESPYAREWQEAMEKEHDQLWETGTMELVDLPEGRRALGCKWVYKTKRNEQGKVAGRKARLVVMGNTEIPGTDYNPDQISSPVVRAETNRLLFALAAKYNLEMAMVDVKGAFLNGELKEEIYMRQPEGFDDGTGRVLKLWKTLYSLKQAGRAWNQTLDARFKEMGFHRLLSDRCVYIRRQSEAITIVAVHVDDMSIYATN</sequence>
<dbReference type="GO" id="GO:0003887">
    <property type="term" value="F:DNA-directed DNA polymerase activity"/>
    <property type="evidence" value="ECO:0007669"/>
    <property type="project" value="UniProtKB-KW"/>
</dbReference>
<evidence type="ECO:0000256" key="14">
    <source>
        <dbReference type="ARBA" id="ARBA00048173"/>
    </source>
</evidence>
<evidence type="ECO:0000256" key="11">
    <source>
        <dbReference type="ARBA" id="ARBA00022932"/>
    </source>
</evidence>
<keyword evidence="4" id="KW-0479">Metal-binding</keyword>
<dbReference type="PANTHER" id="PTHR42648:SF11">
    <property type="entry name" value="TRANSPOSON TY4-P GAG-POL POLYPROTEIN"/>
    <property type="match status" value="1"/>
</dbReference>
<comment type="caution">
    <text evidence="18">The sequence shown here is derived from an EMBL/GenBank/DDBJ whole genome shotgun (WGS) entry which is preliminary data.</text>
</comment>
<dbReference type="Proteomes" id="UP001295794">
    <property type="component" value="Unassembled WGS sequence"/>
</dbReference>
<keyword evidence="3" id="KW-0540">Nuclease</keyword>
<evidence type="ECO:0000256" key="9">
    <source>
        <dbReference type="ARBA" id="ARBA00022908"/>
    </source>
</evidence>
<keyword evidence="9" id="KW-0229">DNA integration</keyword>
<organism evidence="18 19">
    <name type="scientific">Mycena citricolor</name>
    <dbReference type="NCBI Taxonomy" id="2018698"/>
    <lineage>
        <taxon>Eukaryota</taxon>
        <taxon>Fungi</taxon>
        <taxon>Dikarya</taxon>
        <taxon>Basidiomycota</taxon>
        <taxon>Agaricomycotina</taxon>
        <taxon>Agaricomycetes</taxon>
        <taxon>Agaricomycetidae</taxon>
        <taxon>Agaricales</taxon>
        <taxon>Marasmiineae</taxon>
        <taxon>Mycenaceae</taxon>
        <taxon>Mycena</taxon>
    </lineage>
</organism>
<protein>
    <recommendedName>
        <fullName evidence="17">Integrase catalytic domain-containing protein</fullName>
    </recommendedName>
</protein>
<dbReference type="PANTHER" id="PTHR42648">
    <property type="entry name" value="TRANSPOSASE, PUTATIVE-RELATED"/>
    <property type="match status" value="1"/>
</dbReference>
<evidence type="ECO:0000313" key="18">
    <source>
        <dbReference type="EMBL" id="CAK5269991.1"/>
    </source>
</evidence>
<name>A0AAD2H659_9AGAR</name>
<dbReference type="InterPro" id="IPR012337">
    <property type="entry name" value="RNaseH-like_sf"/>
</dbReference>
<dbReference type="GO" id="GO:0015074">
    <property type="term" value="P:DNA integration"/>
    <property type="evidence" value="ECO:0007669"/>
    <property type="project" value="UniProtKB-KW"/>
</dbReference>
<keyword evidence="13" id="KW-0511">Multifunctional enzyme</keyword>
<dbReference type="GO" id="GO:0032196">
    <property type="term" value="P:transposition"/>
    <property type="evidence" value="ECO:0007669"/>
    <property type="project" value="UniProtKB-KW"/>
</dbReference>
<evidence type="ECO:0000256" key="13">
    <source>
        <dbReference type="ARBA" id="ARBA00023268"/>
    </source>
</evidence>
<gene>
    <name evidence="18" type="ORF">MYCIT1_LOCUS14121</name>
</gene>
<feature type="compositionally biased region" description="Basic and acidic residues" evidence="16">
    <location>
        <begin position="309"/>
        <end position="328"/>
    </location>
</feature>
<dbReference type="EMBL" id="CAVNYO010000158">
    <property type="protein sequence ID" value="CAK5269991.1"/>
    <property type="molecule type" value="Genomic_DNA"/>
</dbReference>
<dbReference type="InterPro" id="IPR039537">
    <property type="entry name" value="Retrotran_Ty1/copia-like"/>
</dbReference>
<dbReference type="InterPro" id="IPR001584">
    <property type="entry name" value="Integrase_cat-core"/>
</dbReference>
<evidence type="ECO:0000256" key="15">
    <source>
        <dbReference type="ARBA" id="ARBA00049244"/>
    </source>
</evidence>
<evidence type="ECO:0000256" key="3">
    <source>
        <dbReference type="ARBA" id="ARBA00022722"/>
    </source>
</evidence>
<evidence type="ECO:0000256" key="8">
    <source>
        <dbReference type="ARBA" id="ARBA00022884"/>
    </source>
</evidence>
<keyword evidence="12" id="KW-0233">DNA recombination</keyword>
<feature type="compositionally biased region" description="Pro residues" evidence="16">
    <location>
        <begin position="336"/>
        <end position="349"/>
    </location>
</feature>
<dbReference type="Pfam" id="PF07727">
    <property type="entry name" value="RVT_2"/>
    <property type="match status" value="1"/>
</dbReference>
<keyword evidence="11" id="KW-0808">Transferase</keyword>
<evidence type="ECO:0000256" key="2">
    <source>
        <dbReference type="ARBA" id="ARBA00022695"/>
    </source>
</evidence>
<keyword evidence="7" id="KW-0460">Magnesium</keyword>
<reference evidence="18" key="1">
    <citation type="submission" date="2023-11" db="EMBL/GenBank/DDBJ databases">
        <authorList>
            <person name="De Vega J J."/>
            <person name="De Vega J J."/>
        </authorList>
    </citation>
    <scope>NUCLEOTIDE SEQUENCE</scope>
</reference>
<dbReference type="GO" id="GO:0046872">
    <property type="term" value="F:metal ion binding"/>
    <property type="evidence" value="ECO:0007669"/>
    <property type="project" value="UniProtKB-KW"/>
</dbReference>
<comment type="catalytic activity">
    <reaction evidence="14">
        <text>DNA(n) + a 2'-deoxyribonucleoside 5'-triphosphate = DNA(n+1) + diphosphate</text>
        <dbReference type="Rhea" id="RHEA:22508"/>
        <dbReference type="Rhea" id="RHEA-COMP:17339"/>
        <dbReference type="Rhea" id="RHEA-COMP:17340"/>
        <dbReference type="ChEBI" id="CHEBI:33019"/>
        <dbReference type="ChEBI" id="CHEBI:61560"/>
        <dbReference type="ChEBI" id="CHEBI:173112"/>
        <dbReference type="EC" id="2.7.7.49"/>
    </reaction>
</comment>
<evidence type="ECO:0000256" key="4">
    <source>
        <dbReference type="ARBA" id="ARBA00022723"/>
    </source>
</evidence>
<keyword evidence="1" id="KW-0815">Transposition</keyword>
<feature type="compositionally biased region" description="Basic and acidic residues" evidence="16">
    <location>
        <begin position="286"/>
        <end position="295"/>
    </location>
</feature>
<dbReference type="GO" id="GO:0005634">
    <property type="term" value="C:nucleus"/>
    <property type="evidence" value="ECO:0007669"/>
    <property type="project" value="UniProtKB-ARBA"/>
</dbReference>
<dbReference type="PROSITE" id="PS50994">
    <property type="entry name" value="INTEGRASE"/>
    <property type="match status" value="1"/>
</dbReference>
<dbReference type="InterPro" id="IPR036397">
    <property type="entry name" value="RNaseH_sf"/>
</dbReference>
<feature type="domain" description="Integrase catalytic" evidence="17">
    <location>
        <begin position="26"/>
        <end position="203"/>
    </location>
</feature>
<keyword evidence="5" id="KW-0255">Endonuclease</keyword>
<feature type="region of interest" description="Disordered" evidence="16">
    <location>
        <begin position="270"/>
        <end position="389"/>
    </location>
</feature>
<evidence type="ECO:0000256" key="5">
    <source>
        <dbReference type="ARBA" id="ARBA00022759"/>
    </source>
</evidence>
<dbReference type="GO" id="GO:0004519">
    <property type="term" value="F:endonuclease activity"/>
    <property type="evidence" value="ECO:0007669"/>
    <property type="project" value="UniProtKB-KW"/>
</dbReference>
<evidence type="ECO:0000259" key="17">
    <source>
        <dbReference type="PROSITE" id="PS50994"/>
    </source>
</evidence>
<dbReference type="GO" id="GO:0003723">
    <property type="term" value="F:RNA binding"/>
    <property type="evidence" value="ECO:0007669"/>
    <property type="project" value="UniProtKB-KW"/>
</dbReference>
<keyword evidence="11" id="KW-0239">DNA-directed DNA polymerase</keyword>
<evidence type="ECO:0000256" key="1">
    <source>
        <dbReference type="ARBA" id="ARBA00022578"/>
    </source>
</evidence>
<dbReference type="Gene3D" id="3.30.420.10">
    <property type="entry name" value="Ribonuclease H-like superfamily/Ribonuclease H"/>
    <property type="match status" value="1"/>
</dbReference>
<evidence type="ECO:0000256" key="12">
    <source>
        <dbReference type="ARBA" id="ARBA00023172"/>
    </source>
</evidence>
<dbReference type="GO" id="GO:0006310">
    <property type="term" value="P:DNA recombination"/>
    <property type="evidence" value="ECO:0007669"/>
    <property type="project" value="UniProtKB-KW"/>
</dbReference>
<accession>A0AAD2H659</accession>
<keyword evidence="2" id="KW-0548">Nucleotidyltransferase</keyword>
<comment type="catalytic activity">
    <reaction evidence="15">
        <text>DNA(n) + a 2'-deoxyribonucleoside 5'-triphosphate = DNA(n+1) + diphosphate</text>
        <dbReference type="Rhea" id="RHEA:22508"/>
        <dbReference type="Rhea" id="RHEA-COMP:17339"/>
        <dbReference type="Rhea" id="RHEA-COMP:17340"/>
        <dbReference type="ChEBI" id="CHEBI:33019"/>
        <dbReference type="ChEBI" id="CHEBI:61560"/>
        <dbReference type="ChEBI" id="CHEBI:173112"/>
        <dbReference type="EC" id="2.7.7.7"/>
    </reaction>
</comment>
<keyword evidence="10" id="KW-0695">RNA-directed DNA polymerase</keyword>
<evidence type="ECO:0000256" key="16">
    <source>
        <dbReference type="SAM" id="MobiDB-lite"/>
    </source>
</evidence>
<dbReference type="InterPro" id="IPR057670">
    <property type="entry name" value="SH3_retrovirus"/>
</dbReference>
<evidence type="ECO:0000256" key="7">
    <source>
        <dbReference type="ARBA" id="ARBA00022842"/>
    </source>
</evidence>
<dbReference type="GO" id="GO:0003964">
    <property type="term" value="F:RNA-directed DNA polymerase activity"/>
    <property type="evidence" value="ECO:0007669"/>
    <property type="project" value="UniProtKB-KW"/>
</dbReference>
<evidence type="ECO:0000256" key="10">
    <source>
        <dbReference type="ARBA" id="ARBA00022918"/>
    </source>
</evidence>
<feature type="compositionally biased region" description="Basic and acidic residues" evidence="16">
    <location>
        <begin position="356"/>
        <end position="372"/>
    </location>
</feature>
<dbReference type="Pfam" id="PF25597">
    <property type="entry name" value="SH3_retrovirus"/>
    <property type="match status" value="1"/>
</dbReference>
<proteinExistence type="predicted"/>
<dbReference type="SUPFAM" id="SSF53098">
    <property type="entry name" value="Ribonuclease H-like"/>
    <property type="match status" value="1"/>
</dbReference>
<keyword evidence="8" id="KW-0694">RNA-binding</keyword>
<dbReference type="GO" id="GO:0016787">
    <property type="term" value="F:hydrolase activity"/>
    <property type="evidence" value="ECO:0007669"/>
    <property type="project" value="UniProtKB-KW"/>
</dbReference>
<evidence type="ECO:0000313" key="19">
    <source>
        <dbReference type="Proteomes" id="UP001295794"/>
    </source>
</evidence>
<keyword evidence="6" id="KW-0378">Hydrolase</keyword>